<protein>
    <submittedName>
        <fullName evidence="2">Uncharacterized protein</fullName>
    </submittedName>
</protein>
<evidence type="ECO:0000256" key="1">
    <source>
        <dbReference type="SAM" id="MobiDB-lite"/>
    </source>
</evidence>
<evidence type="ECO:0000313" key="3">
    <source>
        <dbReference type="Proteomes" id="UP001323617"/>
    </source>
</evidence>
<keyword evidence="3" id="KW-1185">Reference proteome</keyword>
<organism evidence="2 3">
    <name type="scientific">Podospora pseudoanserina</name>
    <dbReference type="NCBI Taxonomy" id="2609844"/>
    <lineage>
        <taxon>Eukaryota</taxon>
        <taxon>Fungi</taxon>
        <taxon>Dikarya</taxon>
        <taxon>Ascomycota</taxon>
        <taxon>Pezizomycotina</taxon>
        <taxon>Sordariomycetes</taxon>
        <taxon>Sordariomycetidae</taxon>
        <taxon>Sordariales</taxon>
        <taxon>Podosporaceae</taxon>
        <taxon>Podospora</taxon>
    </lineage>
</organism>
<dbReference type="EMBL" id="JAFFHC010000007">
    <property type="protein sequence ID" value="KAK4668871.1"/>
    <property type="molecule type" value="Genomic_DNA"/>
</dbReference>
<reference evidence="2 3" key="1">
    <citation type="journal article" date="2023" name="bioRxiv">
        <title>High-quality genome assemblies of four members of thePodospora anserinaspecies complex.</title>
        <authorList>
            <person name="Ament-Velasquez S.L."/>
            <person name="Vogan A.A."/>
            <person name="Wallerman O."/>
            <person name="Hartmann F."/>
            <person name="Gautier V."/>
            <person name="Silar P."/>
            <person name="Giraud T."/>
            <person name="Johannesson H."/>
        </authorList>
    </citation>
    <scope>NUCLEOTIDE SEQUENCE [LARGE SCALE GENOMIC DNA]</scope>
    <source>
        <strain evidence="2 3">CBS 124.78</strain>
    </source>
</reference>
<feature type="region of interest" description="Disordered" evidence="1">
    <location>
        <begin position="108"/>
        <end position="142"/>
    </location>
</feature>
<comment type="caution">
    <text evidence="2">The sequence shown here is derived from an EMBL/GenBank/DDBJ whole genome shotgun (WGS) entry which is preliminary data.</text>
</comment>
<feature type="compositionally biased region" description="Basic and acidic residues" evidence="1">
    <location>
        <begin position="113"/>
        <end position="142"/>
    </location>
</feature>
<accession>A0ABR0HM40</accession>
<sequence length="142" mass="15748">MASNHPTQAQPAKDSAQQEEEKLEDALYHLNQLHLQATSTASLGASAHAGAAEYQTTLPYAPLQPLLNPPFPEAMYAAFMQSVDSTTKELGSFRDALGSPETKAIWNRVNVSQKRDPKGIKQWRAVDDPFWGDPDRKRVKTE</sequence>
<gene>
    <name evidence="2" type="ORF">QC764_0106710</name>
</gene>
<feature type="compositionally biased region" description="Polar residues" evidence="1">
    <location>
        <begin position="1"/>
        <end position="10"/>
    </location>
</feature>
<dbReference type="RefSeq" id="XP_062796791.1">
    <property type="nucleotide sequence ID" value="XM_062941121.1"/>
</dbReference>
<dbReference type="Proteomes" id="UP001323617">
    <property type="component" value="Unassembled WGS sequence"/>
</dbReference>
<name>A0ABR0HM40_9PEZI</name>
<dbReference type="GeneID" id="87961910"/>
<feature type="region of interest" description="Disordered" evidence="1">
    <location>
        <begin position="1"/>
        <end position="26"/>
    </location>
</feature>
<evidence type="ECO:0000313" key="2">
    <source>
        <dbReference type="EMBL" id="KAK4668871.1"/>
    </source>
</evidence>
<proteinExistence type="predicted"/>